<keyword evidence="3" id="KW-1185">Reference proteome</keyword>
<evidence type="ECO:0000313" key="2">
    <source>
        <dbReference type="EMBL" id="KAJ8891561.1"/>
    </source>
</evidence>
<dbReference type="Proteomes" id="UP001159363">
    <property type="component" value="Chromosome 2"/>
</dbReference>
<proteinExistence type="predicted"/>
<feature type="compositionally biased region" description="Polar residues" evidence="1">
    <location>
        <begin position="330"/>
        <end position="339"/>
    </location>
</feature>
<comment type="caution">
    <text evidence="2">The sequence shown here is derived from an EMBL/GenBank/DDBJ whole genome shotgun (WGS) entry which is preliminary data.</text>
</comment>
<dbReference type="EMBL" id="JARBHB010000002">
    <property type="protein sequence ID" value="KAJ8891561.1"/>
    <property type="molecule type" value="Genomic_DNA"/>
</dbReference>
<name>A0ABQ9I5D5_9NEOP</name>
<accession>A0ABQ9I5D5</accession>
<organism evidence="2 3">
    <name type="scientific">Dryococelus australis</name>
    <dbReference type="NCBI Taxonomy" id="614101"/>
    <lineage>
        <taxon>Eukaryota</taxon>
        <taxon>Metazoa</taxon>
        <taxon>Ecdysozoa</taxon>
        <taxon>Arthropoda</taxon>
        <taxon>Hexapoda</taxon>
        <taxon>Insecta</taxon>
        <taxon>Pterygota</taxon>
        <taxon>Neoptera</taxon>
        <taxon>Polyneoptera</taxon>
        <taxon>Phasmatodea</taxon>
        <taxon>Verophasmatodea</taxon>
        <taxon>Anareolatae</taxon>
        <taxon>Phasmatidae</taxon>
        <taxon>Eurycanthinae</taxon>
        <taxon>Dryococelus</taxon>
    </lineage>
</organism>
<gene>
    <name evidence="2" type="ORF">PR048_004089</name>
</gene>
<feature type="region of interest" description="Disordered" evidence="1">
    <location>
        <begin position="327"/>
        <end position="362"/>
    </location>
</feature>
<evidence type="ECO:0000313" key="3">
    <source>
        <dbReference type="Proteomes" id="UP001159363"/>
    </source>
</evidence>
<reference evidence="2 3" key="1">
    <citation type="submission" date="2023-02" db="EMBL/GenBank/DDBJ databases">
        <title>LHISI_Scaffold_Assembly.</title>
        <authorList>
            <person name="Stuart O.P."/>
            <person name="Cleave R."/>
            <person name="Magrath M.J.L."/>
            <person name="Mikheyev A.S."/>
        </authorList>
    </citation>
    <scope>NUCLEOTIDE SEQUENCE [LARGE SCALE GENOMIC DNA]</scope>
    <source>
        <strain evidence="2">Daus_M_001</strain>
        <tissue evidence="2">Leg muscle</tissue>
    </source>
</reference>
<sequence length="1558" mass="167647">MKCLASLLYTAGKFPKHLGAAVAERSARSPPTKANRVQIPAGSPDIRKWESCRAMPLVSGPSSGISRFPPPPPPIPVPLHIHFNLPHRLSRPRCEILTTDRPLDREQRDEHILEVSGSFRSSLYLAVKWVNTHASVVCSPVDKPCAPGENLGRPTCHAVARKLSPLRRGQAVGCPAKWENGVLTFGALALDEMWHVGDGVYMCRESWCVRVSWPSVVMELIWWKPARTVQFSRHCTPTPSPHCPDNDCAKRQFLAKVTEQHSRVCLRRFVPFPTNTEFVFRGLPPAIDRKLQKPVYTVLHKTCPLMVRKRFRVTVYGGCCTTPDIDSRPHTSSPYTTKENVSRELAGPPSPGPPSRRYPMRDDLAPLSRECNTLANCLQATSLSHSGQGLANWVQSPAKSADFRKWESCRNDAVVRRVFSGISRFPNRSLQCRSVFTSIALIGSQDLAHRETEFQSPRPPLPVLDSQQHDSVTEQVSTQKCSSPGACWYSRSIATSRFAEAQCWVQPESTRLYLLLGVRDPTAANQGASCARSLASDDIMLACAARRHVPCSPANHSSGTSVSARWSGRPLALQRGQPGSSPGAAPKLRRRNMSGIVEGRRVFSGYSQSSHTLAPLAHTVFDTSCGWLVQSPLTVTTVIQCAADIGIFVRRTVDAGVQVIELANFSGRGWEKESKRHFTSRNQLTACLRTSNSHKCVQWAQKSAHSMSAHLQLTTSVCSRLGNQLTACLRTSNSPQACAVGSGNQLTACLRTSNSPQRGAVGSEISSQHVCAPPTHTSVCSRLRNQLTACLRTSNSPQVCAVGSEISSQHVCAPPTHYKRVQNQLTACLRTSNSLQACAVGSKSAHSMSAHLQLTQVCAVGSKSAHSMSAHLQLTTRCAVGSKSAHSMSAHLQLTQACAVGSKSAHSMSAHSQLTHRCAVARNSYSMSAHLQLTTSVCSRLRNQLTACLRTSNSPQACAVGSEHQAHSMSAAPPNSHTRCAVGSEISSQHVCAPPTHSQLKSYSMSAHLQLTTSVAVGSEISSQHVCAPPTHYKACAVGSKSAHSMSAHLQLTTSVCSRLRNQLTACLRTSNSLQACCSRLEISSQHVCAPPTHTSVCSRLGNQLTACLRTSNSPQSVAVGSEISSQHVCAPPTHYKVCSRLEKSAHSMSAHLQLTTSMSAHLQLTTSACSRLKKSAHSMSAHLQLTQVCAVGSKSAHSMCCAPPTHTSVCSRLRNQLTACLRTSNSLQRCASRLGNQLTACLRTSNSLQVCAVGSEISSQHVCAPPTHTSACSRLRNQLTAVCAPPTHYKRVSRLGNQLTACLRTSNSPRVVQLGNQLTACLRNSNSPQARAVGSEISSQHVCAPPTHYKRVHRLGNQLTACLRTSNSPQACASRLGNQLTACLRTSNSLQVCAVGSEISSQLSAHLQLTTSVCSRLGNQLTACLRTSNSLQACAVGSEISSQHVCAPPTHHSVCSRLRNQLTACLRTSNSLQACAVGSEISHSMSAHLQLTTSVCIGSENQLTACLRTSNSLQACAVGSKSAHSMSAHLQLTTRCAVGSNQLTACLRTSNSLQGVQ</sequence>
<evidence type="ECO:0000256" key="1">
    <source>
        <dbReference type="SAM" id="MobiDB-lite"/>
    </source>
</evidence>
<protein>
    <submittedName>
        <fullName evidence="2">Uncharacterized protein</fullName>
    </submittedName>
</protein>